<keyword evidence="5" id="KW-1185">Reference proteome</keyword>
<keyword evidence="2" id="KW-0732">Signal</keyword>
<dbReference type="AlphaFoldDB" id="A0A0R1K7N3"/>
<gene>
    <name evidence="4" type="ORF">FD30_GL001720</name>
</gene>
<evidence type="ECO:0000313" key="4">
    <source>
        <dbReference type="EMBL" id="KRK75906.1"/>
    </source>
</evidence>
<dbReference type="STRING" id="1423773.FD30_GL001720"/>
<dbReference type="Proteomes" id="UP000051162">
    <property type="component" value="Unassembled WGS sequence"/>
</dbReference>
<evidence type="ECO:0000313" key="5">
    <source>
        <dbReference type="Proteomes" id="UP000051162"/>
    </source>
</evidence>
<reference evidence="4 5" key="1">
    <citation type="journal article" date="2015" name="Genome Announc.">
        <title>Expanding the biotechnology potential of lactobacilli through comparative genomics of 213 strains and associated genera.</title>
        <authorList>
            <person name="Sun Z."/>
            <person name="Harris H.M."/>
            <person name="McCann A."/>
            <person name="Guo C."/>
            <person name="Argimon S."/>
            <person name="Zhang W."/>
            <person name="Yang X."/>
            <person name="Jeffery I.B."/>
            <person name="Cooney J.C."/>
            <person name="Kagawa T.F."/>
            <person name="Liu W."/>
            <person name="Song Y."/>
            <person name="Salvetti E."/>
            <person name="Wrobel A."/>
            <person name="Rasinkangas P."/>
            <person name="Parkhill J."/>
            <person name="Rea M.C."/>
            <person name="O'Sullivan O."/>
            <person name="Ritari J."/>
            <person name="Douillard F.P."/>
            <person name="Paul Ross R."/>
            <person name="Yang R."/>
            <person name="Briner A.E."/>
            <person name="Felis G.E."/>
            <person name="de Vos W.M."/>
            <person name="Barrangou R."/>
            <person name="Klaenhammer T.R."/>
            <person name="Caufield P.W."/>
            <person name="Cui Y."/>
            <person name="Zhang H."/>
            <person name="O'Toole P.W."/>
        </authorList>
    </citation>
    <scope>NUCLEOTIDE SEQUENCE [LARGE SCALE GENOMIC DNA]</scope>
    <source>
        <strain evidence="4 5">DSM 19117</strain>
    </source>
</reference>
<feature type="signal peptide" evidence="2">
    <location>
        <begin position="1"/>
        <end position="32"/>
    </location>
</feature>
<comment type="caution">
    <text evidence="4">The sequence shown here is derived from an EMBL/GenBank/DDBJ whole genome shotgun (WGS) entry which is preliminary data.</text>
</comment>
<dbReference type="InterPro" id="IPR027994">
    <property type="entry name" value="WxL_dom"/>
</dbReference>
<feature type="region of interest" description="Disordered" evidence="1">
    <location>
        <begin position="33"/>
        <end position="61"/>
    </location>
</feature>
<dbReference type="EMBL" id="AZDT01000028">
    <property type="protein sequence ID" value="KRK75906.1"/>
    <property type="molecule type" value="Genomic_DNA"/>
</dbReference>
<protein>
    <recommendedName>
        <fullName evidence="3">WxL domain-containing protein</fullName>
    </recommendedName>
</protein>
<feature type="domain" description="WxL" evidence="3">
    <location>
        <begin position="40"/>
        <end position="220"/>
    </location>
</feature>
<sequence length="222" mass="22400">MENIMTKKTRQLLASVVLIAGIGLTSVTTAHAADEGAASTTQSTTGNVTLTAGEDPENPGAGGVMLKAAPYVTVPSTEIDGKDQTISGTIDAGAHTGTNDGKLTVVNAGHKTSWDVQVAAEKFASSDGDIIGGSTLTLSGGKVVAAGTSQLPSDLSTSLIFNTGSATANQKVIGATYNAESKEGVGSFDTTYDTAKLDLKAGNVAGDYQSTLTWTLTNTPQA</sequence>
<feature type="chain" id="PRO_5006406481" description="WxL domain-containing protein" evidence="2">
    <location>
        <begin position="33"/>
        <end position="222"/>
    </location>
</feature>
<feature type="compositionally biased region" description="Polar residues" evidence="1">
    <location>
        <begin position="38"/>
        <end position="50"/>
    </location>
</feature>
<proteinExistence type="predicted"/>
<dbReference type="PATRIC" id="fig|1423773.3.peg.1765"/>
<accession>A0A0R1K7N3</accession>
<evidence type="ECO:0000256" key="1">
    <source>
        <dbReference type="SAM" id="MobiDB-lite"/>
    </source>
</evidence>
<evidence type="ECO:0000259" key="3">
    <source>
        <dbReference type="Pfam" id="PF13731"/>
    </source>
</evidence>
<evidence type="ECO:0000256" key="2">
    <source>
        <dbReference type="SAM" id="SignalP"/>
    </source>
</evidence>
<dbReference type="Pfam" id="PF13731">
    <property type="entry name" value="WxL"/>
    <property type="match status" value="1"/>
</dbReference>
<name>A0A0R1K7N3_9LACO</name>
<organism evidence="4 5">
    <name type="scientific">Levilactobacillus namurensis DSM 19117</name>
    <dbReference type="NCBI Taxonomy" id="1423773"/>
    <lineage>
        <taxon>Bacteria</taxon>
        <taxon>Bacillati</taxon>
        <taxon>Bacillota</taxon>
        <taxon>Bacilli</taxon>
        <taxon>Lactobacillales</taxon>
        <taxon>Lactobacillaceae</taxon>
        <taxon>Levilactobacillus</taxon>
    </lineage>
</organism>